<accession>K9WTF6</accession>
<dbReference type="KEGG" id="csg:Cylst_0732"/>
<evidence type="ECO:0000313" key="1">
    <source>
        <dbReference type="EMBL" id="AFZ23059.1"/>
    </source>
</evidence>
<dbReference type="HOGENOM" id="CLU_1692577_0_0_3"/>
<keyword evidence="2" id="KW-1185">Reference proteome</keyword>
<evidence type="ECO:0000313" key="2">
    <source>
        <dbReference type="Proteomes" id="UP000010475"/>
    </source>
</evidence>
<proteinExistence type="predicted"/>
<reference evidence="1 2" key="1">
    <citation type="submission" date="2012-06" db="EMBL/GenBank/DDBJ databases">
        <title>Finished chromosome of genome of Cylindrospermum stagnale PCC 7417.</title>
        <authorList>
            <consortium name="US DOE Joint Genome Institute"/>
            <person name="Gugger M."/>
            <person name="Coursin T."/>
            <person name="Rippka R."/>
            <person name="Tandeau De Marsac N."/>
            <person name="Huntemann M."/>
            <person name="Wei C.-L."/>
            <person name="Han J."/>
            <person name="Detter J.C."/>
            <person name="Han C."/>
            <person name="Tapia R."/>
            <person name="Chen A."/>
            <person name="Kyrpides N."/>
            <person name="Mavromatis K."/>
            <person name="Markowitz V."/>
            <person name="Szeto E."/>
            <person name="Ivanova N."/>
            <person name="Pagani I."/>
            <person name="Pati A."/>
            <person name="Goodwin L."/>
            <person name="Nordberg H.P."/>
            <person name="Cantor M.N."/>
            <person name="Hua S.X."/>
            <person name="Woyke T."/>
            <person name="Kerfeld C.A."/>
        </authorList>
    </citation>
    <scope>NUCLEOTIDE SEQUENCE [LARGE SCALE GENOMIC DNA]</scope>
    <source>
        <strain evidence="1 2">PCC 7417</strain>
    </source>
</reference>
<protein>
    <submittedName>
        <fullName evidence="1">Uncharacterized protein</fullName>
    </submittedName>
</protein>
<dbReference type="AlphaFoldDB" id="K9WTF6"/>
<organism evidence="1 2">
    <name type="scientific">Cylindrospermum stagnale PCC 7417</name>
    <dbReference type="NCBI Taxonomy" id="56107"/>
    <lineage>
        <taxon>Bacteria</taxon>
        <taxon>Bacillati</taxon>
        <taxon>Cyanobacteriota</taxon>
        <taxon>Cyanophyceae</taxon>
        <taxon>Nostocales</taxon>
        <taxon>Nostocaceae</taxon>
        <taxon>Cylindrospermum</taxon>
    </lineage>
</organism>
<dbReference type="Proteomes" id="UP000010475">
    <property type="component" value="Chromosome"/>
</dbReference>
<gene>
    <name evidence="1" type="ORF">Cylst_0732</name>
</gene>
<dbReference type="STRING" id="56107.Cylst_0732"/>
<dbReference type="EMBL" id="CP003642">
    <property type="protein sequence ID" value="AFZ23059.1"/>
    <property type="molecule type" value="Genomic_DNA"/>
</dbReference>
<name>K9WTF6_9NOST</name>
<sequence length="155" mass="17328">MHTPESLLVLSCEQLRMIASFVNADITGIESNQTELVNIILDAQYQFLLEFFSCNPKGRIAHAKSIRYSANTLRSGLNNREVHLLHLPANEKIDNPINQTILDETRKVNRAIALIEKAASLLEDCQIAKAQVLTLGEATQLITSKQAKRMLLTKC</sequence>